<organism evidence="2 3">
    <name type="scientific">Streptomyces fumanus</name>
    <dbReference type="NCBI Taxonomy" id="67302"/>
    <lineage>
        <taxon>Bacteria</taxon>
        <taxon>Bacillati</taxon>
        <taxon>Actinomycetota</taxon>
        <taxon>Actinomycetes</taxon>
        <taxon>Kitasatosporales</taxon>
        <taxon>Streptomycetaceae</taxon>
        <taxon>Streptomyces</taxon>
    </lineage>
</organism>
<sequence>MTADVTRGPSPGLAETSTAARRVRRARCDEPVARGPGAGRGWGRILGAMTKPAALKRHLPTSPFKAPVAPAPKQFAVGDQVTHDVYGLGRVVGVESGVAVLVDFGSAQERILSPYTKMTKL</sequence>
<gene>
    <name evidence="2" type="ORF">GCM10018772_31520</name>
</gene>
<proteinExistence type="predicted"/>
<evidence type="ECO:0000256" key="1">
    <source>
        <dbReference type="SAM" id="MobiDB-lite"/>
    </source>
</evidence>
<evidence type="ECO:0000313" key="3">
    <source>
        <dbReference type="Proteomes" id="UP000630718"/>
    </source>
</evidence>
<reference evidence="2" key="1">
    <citation type="journal article" date="2014" name="Int. J. Syst. Evol. Microbiol.">
        <title>Complete genome sequence of Corynebacterium casei LMG S-19264T (=DSM 44701T), isolated from a smear-ripened cheese.</title>
        <authorList>
            <consortium name="US DOE Joint Genome Institute (JGI-PGF)"/>
            <person name="Walter F."/>
            <person name="Albersmeier A."/>
            <person name="Kalinowski J."/>
            <person name="Ruckert C."/>
        </authorList>
    </citation>
    <scope>NUCLEOTIDE SEQUENCE</scope>
    <source>
        <strain evidence="2">JCM 4477</strain>
    </source>
</reference>
<feature type="region of interest" description="Disordered" evidence="1">
    <location>
        <begin position="1"/>
        <end position="44"/>
    </location>
</feature>
<dbReference type="EMBL" id="BNBI01000006">
    <property type="protein sequence ID" value="GHF04157.1"/>
    <property type="molecule type" value="Genomic_DNA"/>
</dbReference>
<keyword evidence="3" id="KW-1185">Reference proteome</keyword>
<name>A0A919AHV2_9ACTN</name>
<evidence type="ECO:0000313" key="2">
    <source>
        <dbReference type="EMBL" id="GHF04157.1"/>
    </source>
</evidence>
<dbReference type="Proteomes" id="UP000630718">
    <property type="component" value="Unassembled WGS sequence"/>
</dbReference>
<reference evidence="2" key="2">
    <citation type="submission" date="2020-09" db="EMBL/GenBank/DDBJ databases">
        <authorList>
            <person name="Sun Q."/>
            <person name="Ohkuma M."/>
        </authorList>
    </citation>
    <scope>NUCLEOTIDE SEQUENCE</scope>
    <source>
        <strain evidence="2">JCM 4477</strain>
    </source>
</reference>
<accession>A0A919AHV2</accession>
<dbReference type="AlphaFoldDB" id="A0A919AHV2"/>
<comment type="caution">
    <text evidence="2">The sequence shown here is derived from an EMBL/GenBank/DDBJ whole genome shotgun (WGS) entry which is preliminary data.</text>
</comment>
<protein>
    <submittedName>
        <fullName evidence="2">Uncharacterized protein</fullName>
    </submittedName>
</protein>